<dbReference type="Proteomes" id="UP001163046">
    <property type="component" value="Unassembled WGS sequence"/>
</dbReference>
<evidence type="ECO:0000313" key="2">
    <source>
        <dbReference type="EMBL" id="KAJ7380726.1"/>
    </source>
</evidence>
<accession>A0A9X0CZ12</accession>
<gene>
    <name evidence="2" type="ORF">OS493_007099</name>
</gene>
<reference evidence="2" key="1">
    <citation type="submission" date="2023-01" db="EMBL/GenBank/DDBJ databases">
        <title>Genome assembly of the deep-sea coral Lophelia pertusa.</title>
        <authorList>
            <person name="Herrera S."/>
            <person name="Cordes E."/>
        </authorList>
    </citation>
    <scope>NUCLEOTIDE SEQUENCE</scope>
    <source>
        <strain evidence="2">USNM1676648</strain>
        <tissue evidence="2">Polyp</tissue>
    </source>
</reference>
<feature type="transmembrane region" description="Helical" evidence="1">
    <location>
        <begin position="173"/>
        <end position="194"/>
    </location>
</feature>
<evidence type="ECO:0000256" key="1">
    <source>
        <dbReference type="SAM" id="Phobius"/>
    </source>
</evidence>
<dbReference type="AlphaFoldDB" id="A0A9X0CZ12"/>
<keyword evidence="1" id="KW-0472">Membrane</keyword>
<keyword evidence="3" id="KW-1185">Reference proteome</keyword>
<dbReference type="EMBL" id="MU826352">
    <property type="protein sequence ID" value="KAJ7380726.1"/>
    <property type="molecule type" value="Genomic_DNA"/>
</dbReference>
<sequence length="502" mass="56089">MARWRLQKAFYTEASVGPTGCSGIGLEDILLRWTCAKPKTHVRLADNEQGPLDLGDLEGVQPQYLSNIVVNEWRVSDSDTELDYELLIMSPTDIERVDRRPEEEQFENKLHSRNIDLSAAMATSAAAVARHMGAYEKSAESVKQLQIVLGLGMGASMVSDVEGEKRENCCLRALPFVIQAIRGLPLVTFPLVYFAGGSEIWVAIGVFAFFLILSVLAVFAVMKTGSRNPSRVEIVARWFISNVPFIRYIRDMLYVVNQGPMPPPILRLSDGGHIENLAILPLLKKRLPKIVVVDGGHKTRDSEWGDSLLDALTLARRKLHCSFIGKDGRDVIEDIKEKFVYKPPGSQPRSYSFKVHYYDKEDLYTEGTKVGEGEILLLSPRHPDKGVQREEPVSWKEALRDIDIDLEAAKWGESPQQVADDVDSLTFCCCDCCHSTKCQKMSNVMCDAFPQHNTANQFFTPRMFEAYHREGYNACVEAKAAAFLGAVNGIEMTCAAEHHTGL</sequence>
<comment type="caution">
    <text evidence="2">The sequence shown here is derived from an EMBL/GenBank/DDBJ whole genome shotgun (WGS) entry which is preliminary data.</text>
</comment>
<proteinExistence type="predicted"/>
<feature type="transmembrane region" description="Helical" evidence="1">
    <location>
        <begin position="200"/>
        <end position="221"/>
    </location>
</feature>
<keyword evidence="1" id="KW-0812">Transmembrane</keyword>
<organism evidence="2 3">
    <name type="scientific">Desmophyllum pertusum</name>
    <dbReference type="NCBI Taxonomy" id="174260"/>
    <lineage>
        <taxon>Eukaryota</taxon>
        <taxon>Metazoa</taxon>
        <taxon>Cnidaria</taxon>
        <taxon>Anthozoa</taxon>
        <taxon>Hexacorallia</taxon>
        <taxon>Scleractinia</taxon>
        <taxon>Caryophylliina</taxon>
        <taxon>Caryophylliidae</taxon>
        <taxon>Desmophyllum</taxon>
    </lineage>
</organism>
<keyword evidence="1" id="KW-1133">Transmembrane helix</keyword>
<dbReference type="OrthoDB" id="5985031at2759"/>
<name>A0A9X0CZ12_9CNID</name>
<protein>
    <submittedName>
        <fullName evidence="2">Uncharacterized protein</fullName>
    </submittedName>
</protein>
<evidence type="ECO:0000313" key="3">
    <source>
        <dbReference type="Proteomes" id="UP001163046"/>
    </source>
</evidence>